<evidence type="ECO:0000313" key="16">
    <source>
        <dbReference type="EMBL" id="KAJ6224323.1"/>
    </source>
</evidence>
<dbReference type="EMBL" id="JAPWDV010000001">
    <property type="protein sequence ID" value="KAJ6224323.1"/>
    <property type="molecule type" value="Genomic_DNA"/>
</dbReference>
<dbReference type="GO" id="GO:0016579">
    <property type="term" value="P:protein deubiquitination"/>
    <property type="evidence" value="ECO:0007669"/>
    <property type="project" value="TreeGrafter"/>
</dbReference>
<evidence type="ECO:0000256" key="4">
    <source>
        <dbReference type="ARBA" id="ARBA00022670"/>
    </source>
</evidence>
<keyword evidence="6 12" id="KW-0378">Hydrolase</keyword>
<keyword evidence="9" id="KW-0539">Nucleus</keyword>
<dbReference type="Gene3D" id="1.20.58.860">
    <property type="match status" value="1"/>
</dbReference>
<evidence type="ECO:0000256" key="5">
    <source>
        <dbReference type="ARBA" id="ARBA00022786"/>
    </source>
</evidence>
<feature type="site" description="Important for enzyme activity" evidence="12">
    <location>
        <position position="238"/>
    </location>
</feature>
<comment type="catalytic activity">
    <reaction evidence="1 12">
        <text>Thiol-dependent hydrolysis of ester, thioester, amide, peptide and isopeptide bonds formed by the C-terminal Gly of ubiquitin (a 76-residue protein attached to proteins as an intracellular targeting signal).</text>
        <dbReference type="EC" id="3.4.19.12"/>
    </reaction>
</comment>
<evidence type="ECO:0000256" key="1">
    <source>
        <dbReference type="ARBA" id="ARBA00000707"/>
    </source>
</evidence>
<dbReference type="PANTHER" id="PTHR10589:SF28">
    <property type="entry name" value="UBIQUITIN CARBOXYL-TERMINAL HYDROLASE BAP1"/>
    <property type="match status" value="1"/>
</dbReference>
<feature type="active site" description="Nucleophile" evidence="12">
    <location>
        <position position="137"/>
    </location>
</feature>
<feature type="region of interest" description="Disordered" evidence="14">
    <location>
        <begin position="648"/>
        <end position="692"/>
    </location>
</feature>
<proteinExistence type="inferred from homology"/>
<dbReference type="EC" id="3.4.19.12" evidence="12"/>
<keyword evidence="8" id="KW-0156">Chromatin regulator</keyword>
<dbReference type="InterPro" id="IPR036959">
    <property type="entry name" value="Peptidase_C12_UCH_sf"/>
</dbReference>
<feature type="compositionally biased region" description="Acidic residues" evidence="14">
    <location>
        <begin position="428"/>
        <end position="439"/>
    </location>
</feature>
<feature type="active site" description="Proton donor" evidence="12">
    <location>
        <position position="223"/>
    </location>
</feature>
<evidence type="ECO:0000256" key="2">
    <source>
        <dbReference type="ARBA" id="ARBA00004123"/>
    </source>
</evidence>
<dbReference type="Gene3D" id="3.40.532.10">
    <property type="entry name" value="Peptidase C12, ubiquitin carboxyl-terminal hydrolase"/>
    <property type="match status" value="1"/>
</dbReference>
<keyword evidence="5 12" id="KW-0833">Ubl conjugation pathway</keyword>
<protein>
    <recommendedName>
        <fullName evidence="12">ubiquitinyl hydrolase 1</fullName>
        <ecNumber evidence="12">3.4.19.12</ecNumber>
    </recommendedName>
</protein>
<dbReference type="Pfam" id="PF01088">
    <property type="entry name" value="Peptidase_C12"/>
    <property type="match status" value="1"/>
</dbReference>
<feature type="compositionally biased region" description="Basic and acidic residues" evidence="14">
    <location>
        <begin position="393"/>
        <end position="404"/>
    </location>
</feature>
<keyword evidence="13" id="KW-0175">Coiled coil</keyword>
<comment type="subunit">
    <text evidence="11">Catalytic component of the polycomb repressive deubiquitinase (PR-DUB) complex, at least composed of caly/calypso, Asx and sba (MBD5/6 homolog). The PR-DUB complex associates with nucleosomes to mediate deubiquitination of histone H2AK118ub1 substrates; the association requires the positively charged C-terminal tail of caly, probably due to direct binding of DNA. Interacts (via ULD domain) with Asx (via DEUBAD domain); the interaction produces a stable heterodimer with a composite binding site for ubiquitin. Homodimerizes (via coiled-coil hinge-region between the UCH and ULD domains) to mediate assembly of 2 copies of the caly-Asx heterodimer into a bisymmetric tetramer; dimerization enhances PR-DUB association with nucleosomes.</text>
</comment>
<evidence type="ECO:0000256" key="3">
    <source>
        <dbReference type="ARBA" id="ARBA00007182"/>
    </source>
</evidence>
<feature type="coiled-coil region" evidence="13">
    <location>
        <begin position="567"/>
        <end position="594"/>
    </location>
</feature>
<dbReference type="InterPro" id="IPR001578">
    <property type="entry name" value="Peptidase_C12_UCH"/>
</dbReference>
<comment type="caution">
    <text evidence="16">The sequence shown here is derived from an EMBL/GenBank/DDBJ whole genome shotgun (WGS) entry which is preliminary data.</text>
</comment>
<feature type="region of interest" description="Disordered" evidence="14">
    <location>
        <begin position="379"/>
        <end position="463"/>
    </location>
</feature>
<evidence type="ECO:0000256" key="7">
    <source>
        <dbReference type="ARBA" id="ARBA00022807"/>
    </source>
</evidence>
<keyword evidence="17" id="KW-1185">Reference proteome</keyword>
<keyword evidence="7 12" id="KW-0788">Thiol protease</keyword>
<feature type="region of interest" description="Disordered" evidence="14">
    <location>
        <begin position="189"/>
        <end position="210"/>
    </location>
</feature>
<feature type="compositionally biased region" description="Polar residues" evidence="14">
    <location>
        <begin position="664"/>
        <end position="692"/>
    </location>
</feature>
<reference evidence="16" key="1">
    <citation type="submission" date="2022-12" db="EMBL/GenBank/DDBJ databases">
        <title>Genome assemblies of Blomia tropicalis.</title>
        <authorList>
            <person name="Cui Y."/>
        </authorList>
    </citation>
    <scope>NUCLEOTIDE SEQUENCE</scope>
    <source>
        <tissue evidence="16">Adult mites</tissue>
    </source>
</reference>
<dbReference type="GO" id="GO:0006325">
    <property type="term" value="P:chromatin organization"/>
    <property type="evidence" value="ECO:0007669"/>
    <property type="project" value="UniProtKB-KW"/>
</dbReference>
<dbReference type="GO" id="GO:0005634">
    <property type="term" value="C:nucleus"/>
    <property type="evidence" value="ECO:0007669"/>
    <property type="project" value="UniProtKB-SubCell"/>
</dbReference>
<dbReference type="GO" id="GO:0004843">
    <property type="term" value="F:cysteine-type deubiquitinase activity"/>
    <property type="evidence" value="ECO:0007669"/>
    <property type="project" value="UniProtKB-UniRule"/>
</dbReference>
<feature type="compositionally biased region" description="Polar residues" evidence="14">
    <location>
        <begin position="1"/>
        <end position="24"/>
    </location>
</feature>
<comment type="function">
    <text evidence="10">Catalytic component of the polycomb repressive deubiquitinase (PR-DUB) complex, a complex that specifically mediates deubiquitination of histone H2A monoubiquitinated at 'Lys-119' (H2AK118ub1). Mediates bisymmetric organization of the PR-DUB complex and is involved in association with nucleosomes to mediate deubiquitination. Does not deubiquitinate monoubiquitinated histone H2B. Required to maintain the transcriptionally repressive state of homeotic genes throughout development. The PR-DUB complex has weak or no activity toward 'Lys-48'- and 'Lys-63'-linked polyubiquitin chains. Polycomb group (PcG) protein.</text>
</comment>
<evidence type="ECO:0000256" key="12">
    <source>
        <dbReference type="PROSITE-ProRule" id="PRU01393"/>
    </source>
</evidence>
<evidence type="ECO:0000256" key="8">
    <source>
        <dbReference type="ARBA" id="ARBA00022853"/>
    </source>
</evidence>
<dbReference type="PANTHER" id="PTHR10589">
    <property type="entry name" value="UBIQUITIN CARBOXYL-TERMINAL HYDROLASE"/>
    <property type="match status" value="1"/>
</dbReference>
<dbReference type="Proteomes" id="UP001142055">
    <property type="component" value="Chromosome 1"/>
</dbReference>
<comment type="similarity">
    <text evidence="3">Belongs to the peptidase C12 family. BAP1 subfamily.</text>
</comment>
<organism evidence="16 17">
    <name type="scientific">Blomia tropicalis</name>
    <name type="common">Mite</name>
    <dbReference type="NCBI Taxonomy" id="40697"/>
    <lineage>
        <taxon>Eukaryota</taxon>
        <taxon>Metazoa</taxon>
        <taxon>Ecdysozoa</taxon>
        <taxon>Arthropoda</taxon>
        <taxon>Chelicerata</taxon>
        <taxon>Arachnida</taxon>
        <taxon>Acari</taxon>
        <taxon>Acariformes</taxon>
        <taxon>Sarcoptiformes</taxon>
        <taxon>Astigmata</taxon>
        <taxon>Glycyphagoidea</taxon>
        <taxon>Echimyopodidae</taxon>
        <taxon>Blomia</taxon>
    </lineage>
</organism>
<name>A0A9Q0MFR6_BLOTA</name>
<evidence type="ECO:0000256" key="11">
    <source>
        <dbReference type="ARBA" id="ARBA00049710"/>
    </source>
</evidence>
<dbReference type="GO" id="GO:0006511">
    <property type="term" value="P:ubiquitin-dependent protein catabolic process"/>
    <property type="evidence" value="ECO:0007669"/>
    <property type="project" value="UniProtKB-UniRule"/>
</dbReference>
<evidence type="ECO:0000259" key="15">
    <source>
        <dbReference type="PROSITE" id="PS52048"/>
    </source>
</evidence>
<feature type="compositionally biased region" description="Polar residues" evidence="14">
    <location>
        <begin position="379"/>
        <end position="389"/>
    </location>
</feature>
<evidence type="ECO:0000256" key="6">
    <source>
        <dbReference type="ARBA" id="ARBA00022801"/>
    </source>
</evidence>
<dbReference type="OMA" id="FLNEMFF"/>
<evidence type="ECO:0000256" key="13">
    <source>
        <dbReference type="SAM" id="Coils"/>
    </source>
</evidence>
<accession>A0A9Q0MFR6</accession>
<dbReference type="AlphaFoldDB" id="A0A9Q0MFR6"/>
<comment type="subcellular location">
    <subcellularLocation>
        <location evidence="2">Nucleus</location>
    </subcellularLocation>
</comment>
<dbReference type="GO" id="GO:0005737">
    <property type="term" value="C:cytoplasm"/>
    <property type="evidence" value="ECO:0007669"/>
    <property type="project" value="TreeGrafter"/>
</dbReference>
<evidence type="ECO:0000256" key="10">
    <source>
        <dbReference type="ARBA" id="ARBA00046227"/>
    </source>
</evidence>
<feature type="region of interest" description="Disordered" evidence="14">
    <location>
        <begin position="480"/>
        <end position="501"/>
    </location>
</feature>
<keyword evidence="4 12" id="KW-0645">Protease</keyword>
<feature type="compositionally biased region" description="Polar residues" evidence="14">
    <location>
        <begin position="191"/>
        <end position="210"/>
    </location>
</feature>
<feature type="compositionally biased region" description="Basic and acidic residues" evidence="14">
    <location>
        <begin position="648"/>
        <end position="659"/>
    </location>
</feature>
<dbReference type="FunFam" id="3.40.532.10:FF:000002">
    <property type="entry name" value="Ubiquitin carboxyl-terminal hydrolase"/>
    <property type="match status" value="1"/>
</dbReference>
<gene>
    <name evidence="16" type="ORF">RDWZM_002868</name>
</gene>
<dbReference type="SUPFAM" id="SSF54001">
    <property type="entry name" value="Cysteine proteinases"/>
    <property type="match status" value="1"/>
</dbReference>
<feature type="domain" description="UCH catalytic" evidence="15">
    <location>
        <begin position="37"/>
        <end position="287"/>
    </location>
</feature>
<evidence type="ECO:0000313" key="17">
    <source>
        <dbReference type="Proteomes" id="UP001142055"/>
    </source>
</evidence>
<evidence type="ECO:0000256" key="14">
    <source>
        <dbReference type="SAM" id="MobiDB-lite"/>
    </source>
</evidence>
<dbReference type="PROSITE" id="PS52048">
    <property type="entry name" value="UCH_DOMAIN"/>
    <property type="match status" value="1"/>
</dbReference>
<feature type="site" description="Transition state stabilizer" evidence="12">
    <location>
        <position position="131"/>
    </location>
</feature>
<feature type="region of interest" description="Disordered" evidence="14">
    <location>
        <begin position="1"/>
        <end position="26"/>
    </location>
</feature>
<sequence>MTTGGCSNASTSGGNGAAVNSSDTPDIPNQLAQLSEGWLELESDPGLFSSLISDFGCRGVQVEEIYDLEKPFTEQLPGVYGFIFLFNVIEERRNRIRGSASAFKNDSPSSLLSGDYIVDEEFLNEMFFAYQKVPNSCATHAILSVLMNCNQISLGPMLSRLKEYTRDMNPENKGYAISNMAELARAHNNHAAPTSTSQRDQLKQTSNAIRVSQRHTSSCEAFHFVSFVPINGRLIELDGLKELPIDHGLIEASESWTEKFRKLMRLRIETQNNVEHDIRYNLMAVIPSRYEQTSTYLRHMNQNRFLLLKIIQAINYTSKHSVMRDHNYTTLNENKIDSDSNGTILFDPRNIQIEINNGDSQEESKFSLGYELAKQNLENDNKNINNSESFPLKVDKFNQIERPESPVSTESTKTASRASSQYNHQFSDSEEYDNDDCDLATEISNCSKNGRSDNEQPKTRKRRKVEHRFVVCKFQSASNERNSNSIDHKDANSSISPTSSEHDDMFKMKVKNENICQNSVDQSIEADQNIMKTLLQRFKQYSERSLTYSEFERLIKPYVMKDLIMLINNLDLQIRRLKSVLNEEQKKKEKFRLDDTRRIHDYDNLITTFLAMFFEQGLLDQVLSKDVYLTSVGSNSTTINLHSREINVGKDNRSNDRNYRNNNGESLTNGTTSKRSNSSVAIANGNRKSTATNHIDQHETKLNAESMISEYENSLFFPSNFQLADSIPPNTKMKTENDDSD</sequence>
<feature type="compositionally biased region" description="Polar residues" evidence="14">
    <location>
        <begin position="406"/>
        <end position="426"/>
    </location>
</feature>
<evidence type="ECO:0000256" key="9">
    <source>
        <dbReference type="ARBA" id="ARBA00023242"/>
    </source>
</evidence>
<dbReference type="InterPro" id="IPR038765">
    <property type="entry name" value="Papain-like_cys_pep_sf"/>
</dbReference>